<dbReference type="Gene3D" id="3.40.50.1820">
    <property type="entry name" value="alpha/beta hydrolase"/>
    <property type="match status" value="1"/>
</dbReference>
<comment type="caution">
    <text evidence="3">The sequence shown here is derived from an EMBL/GenBank/DDBJ whole genome shotgun (WGS) entry which is preliminary data.</text>
</comment>
<evidence type="ECO:0000259" key="2">
    <source>
        <dbReference type="Pfam" id="PF00561"/>
    </source>
</evidence>
<gene>
    <name evidence="3" type="ORF">FK268_18745</name>
</gene>
<keyword evidence="4" id="KW-1185">Reference proteome</keyword>
<evidence type="ECO:0000313" key="3">
    <source>
        <dbReference type="EMBL" id="TWS22504.1"/>
    </source>
</evidence>
<reference evidence="3 4" key="1">
    <citation type="submission" date="2019-08" db="EMBL/GenBank/DDBJ databases">
        <title>Tsukamurella conjunctivitidis sp. nov., Tsukamurella assacharolytica sp. nov. and Tsukamurella sputae sp. nov. isolated from patients with conjunctivitis, bacteraemia (lymphoma) and respiratory infection (sputum) in Hong Kong.</title>
        <authorList>
            <person name="Fok K.M.N."/>
            <person name="Fong J.Y.H."/>
        </authorList>
    </citation>
    <scope>NUCLEOTIDE SEQUENCE [LARGE SCALE GENOMIC DNA]</scope>
    <source>
        <strain evidence="3 4">HKU70</strain>
    </source>
</reference>
<dbReference type="GO" id="GO:0016020">
    <property type="term" value="C:membrane"/>
    <property type="evidence" value="ECO:0007669"/>
    <property type="project" value="TreeGrafter"/>
</dbReference>
<feature type="domain" description="AB hydrolase-1" evidence="2">
    <location>
        <begin position="148"/>
        <end position="387"/>
    </location>
</feature>
<proteinExistence type="predicted"/>
<dbReference type="InterPro" id="IPR050266">
    <property type="entry name" value="AB_hydrolase_sf"/>
</dbReference>
<dbReference type="PANTHER" id="PTHR43798">
    <property type="entry name" value="MONOACYLGLYCEROL LIPASE"/>
    <property type="match status" value="1"/>
</dbReference>
<sequence>MPLEGLLSRGICDCKKVFAGMDPYVEQGCAATVLNLVVRAWVKGVFVAVLIAENKSGAMVRIRTATANGLTFQLFAQRDPGGVSGRSSGSCSPRLHSALTGRRRAGRAPARPADTVEVVTRSVGLAVSADGTEIFYVDHAEGADPAKPAFLLIHGWSASSDSWGAPFIGELTAAGHRVVAVDNRGHGRSSVPASFTTQDFADDVKAVRELLGLDEVILVGWSYGGLVIADHLATHGTDGVRAVGLIGAITSIGGSKENGPFPGGVTGESMNAALPAALSAHPGKAITALAKLRMLPHGFDQEALGPVAQQQFGIALSTPPAVRGGLFRRTVDHDADLAAWTFPVLVQHGKDDEVVAPSTAEHHARILPNATLSWWDGGGHAPFVVDPARSAGELLALRG</sequence>
<dbReference type="SUPFAM" id="SSF53474">
    <property type="entry name" value="alpha/beta-Hydrolases"/>
    <property type="match status" value="1"/>
</dbReference>
<dbReference type="Proteomes" id="UP000319792">
    <property type="component" value="Unassembled WGS sequence"/>
</dbReference>
<organism evidence="3 4">
    <name type="scientific">Tsukamurella sputi</name>
    <dbReference type="NCBI Taxonomy" id="2591848"/>
    <lineage>
        <taxon>Bacteria</taxon>
        <taxon>Bacillati</taxon>
        <taxon>Actinomycetota</taxon>
        <taxon>Actinomycetes</taxon>
        <taxon>Mycobacteriales</taxon>
        <taxon>Tsukamurellaceae</taxon>
        <taxon>Tsukamurella</taxon>
    </lineage>
</organism>
<dbReference type="AlphaFoldDB" id="A0A5C5RIN4"/>
<name>A0A5C5RIN4_9ACTN</name>
<keyword evidence="1 3" id="KW-0378">Hydrolase</keyword>
<evidence type="ECO:0000313" key="4">
    <source>
        <dbReference type="Proteomes" id="UP000319792"/>
    </source>
</evidence>
<dbReference type="InterPro" id="IPR000073">
    <property type="entry name" value="AB_hydrolase_1"/>
</dbReference>
<protein>
    <submittedName>
        <fullName evidence="3">Alpha/beta hydrolase</fullName>
    </submittedName>
</protein>
<accession>A0A5C5RIN4</accession>
<dbReference type="InterPro" id="IPR029058">
    <property type="entry name" value="AB_hydrolase_fold"/>
</dbReference>
<dbReference type="PANTHER" id="PTHR43798:SF31">
    <property type="entry name" value="AB HYDROLASE SUPERFAMILY PROTEIN YCLE"/>
    <property type="match status" value="1"/>
</dbReference>
<dbReference type="EMBL" id="VIGV01000008">
    <property type="protein sequence ID" value="TWS22504.1"/>
    <property type="molecule type" value="Genomic_DNA"/>
</dbReference>
<dbReference type="Pfam" id="PF00561">
    <property type="entry name" value="Abhydrolase_1"/>
    <property type="match status" value="1"/>
</dbReference>
<evidence type="ECO:0000256" key="1">
    <source>
        <dbReference type="ARBA" id="ARBA00022801"/>
    </source>
</evidence>
<dbReference type="GO" id="GO:0016787">
    <property type="term" value="F:hydrolase activity"/>
    <property type="evidence" value="ECO:0007669"/>
    <property type="project" value="UniProtKB-KW"/>
</dbReference>
<dbReference type="PRINTS" id="PR00111">
    <property type="entry name" value="ABHYDROLASE"/>
</dbReference>